<dbReference type="Proteomes" id="UP001595891">
    <property type="component" value="Unassembled WGS sequence"/>
</dbReference>
<keyword evidence="4" id="KW-1185">Reference proteome</keyword>
<name>A0ABV9EA49_9ACTN</name>
<dbReference type="InterPro" id="IPR006827">
    <property type="entry name" value="Lant_deHydtase_N"/>
</dbReference>
<sequence>MARPIFTARSSALARIPLRPADDFGHDTDRTDPLLDEAVTVASGSARNAAYHSGPGALTWRAYDIRSRIRTTPHGVFAGVAPAVFSDEPHLRLGAHHRTVTNPDPQWLSLLARSIISEAGGLSKARLTTSNLAFMRGDRWEIERPMSGGPSQPMTVSVRNTEVTAFVLRACREGLPAVWASAELERRWPQAAPGSGPKFLRELIDGGFLLHDLLPDDPRADPLGHLLDRLPADLPQYHLLEQLRDRLIEADEHRAGSLKRLELLTGSSAVAQSILPADRLLRVDTVVDATVVLPVQVAEKAAEAAGLLWRIGWGTDPLTDYHQRFLTRYGTSQAVPLLDVLDPVTGLGPVDAVAPIGAGNGDVGREAVLARLLSDAVSEGRTEIVLDEATVDRLTNRSKAAVPRSAEVYVRILAGDITPAADRPFQLAVSGGSQDALSTSGRFVPLLGLPSEFPETKDGALVAELVVRPRIDAAASVTAGTGLVPHRIPVGIPPRPGDLNLPDLAVFSDGRRLLVWSQVHDQRVIPVLYSRVALSLLPPVARFLALVGHAGERPWHCWSWGTSTAPFTPAVRYRDSWLTPARWVLPKHLVWAAATSDRWEAALTSWRSTAWPQPPDVVATDDVDRQLLLDLRRVDDRELLGRYVRRGITAVTAPHGGDQFTAAVLPGSGGGHILELVVSLDGVVSPPVSAVAAPPIRQRGAGLYLPGGPWLSLAIQAPSSCHEEVLRSLARRVREIPRRWDRWFWLRYYDLRHGEHLRVRFHADPVDVNGIVLPFLSRWAADLIRQRLIFSFCVEPYDQEIERYGGTAAITAAEQFFDADSRLALDVLSATREEDARLTIAAITAAMIARRVGNGAIPAVRLDRESHRRANTLRRRIQAARNPFPPGWELALYAYASVLPPARGASIASDLIHLHCNRLAPAREQLIRALAIDLIARHTHLTEGSR</sequence>
<protein>
    <submittedName>
        <fullName evidence="3">Lantibiotic dehydratase</fullName>
    </submittedName>
</protein>
<feature type="domain" description="Thiopeptide-type bacteriocin biosynthesis" evidence="2">
    <location>
        <begin position="710"/>
        <end position="931"/>
    </location>
</feature>
<dbReference type="NCBIfam" id="TIGR03891">
    <property type="entry name" value="thiopep_ocin"/>
    <property type="match status" value="1"/>
</dbReference>
<dbReference type="Pfam" id="PF14028">
    <property type="entry name" value="Lant_dehydr_C"/>
    <property type="match status" value="1"/>
</dbReference>
<proteinExistence type="predicted"/>
<dbReference type="EMBL" id="JBHSFN010000002">
    <property type="protein sequence ID" value="MFC4585346.1"/>
    <property type="molecule type" value="Genomic_DNA"/>
</dbReference>
<evidence type="ECO:0000313" key="4">
    <source>
        <dbReference type="Proteomes" id="UP001595891"/>
    </source>
</evidence>
<dbReference type="Pfam" id="PF04738">
    <property type="entry name" value="Lant_dehydr_N"/>
    <property type="match status" value="1"/>
</dbReference>
<dbReference type="InterPro" id="IPR023809">
    <property type="entry name" value="Thiopep_bacteriocin_synth_dom"/>
</dbReference>
<gene>
    <name evidence="3" type="ORF">ACFO8L_04660</name>
</gene>
<evidence type="ECO:0000313" key="3">
    <source>
        <dbReference type="EMBL" id="MFC4585346.1"/>
    </source>
</evidence>
<dbReference type="RefSeq" id="WP_262842603.1">
    <property type="nucleotide sequence ID" value="NZ_JANZYP010000012.1"/>
</dbReference>
<accession>A0ABV9EA49</accession>
<feature type="domain" description="Lantibiotic dehydratase N-terminal" evidence="1">
    <location>
        <begin position="32"/>
        <end position="640"/>
    </location>
</feature>
<evidence type="ECO:0000259" key="1">
    <source>
        <dbReference type="Pfam" id="PF04738"/>
    </source>
</evidence>
<evidence type="ECO:0000259" key="2">
    <source>
        <dbReference type="Pfam" id="PF14028"/>
    </source>
</evidence>
<reference evidence="4" key="1">
    <citation type="journal article" date="2019" name="Int. J. Syst. Evol. Microbiol.">
        <title>The Global Catalogue of Microorganisms (GCM) 10K type strain sequencing project: providing services to taxonomists for standard genome sequencing and annotation.</title>
        <authorList>
            <consortium name="The Broad Institute Genomics Platform"/>
            <consortium name="The Broad Institute Genome Sequencing Center for Infectious Disease"/>
            <person name="Wu L."/>
            <person name="Ma J."/>
        </authorList>
    </citation>
    <scope>NUCLEOTIDE SEQUENCE [LARGE SCALE GENOMIC DNA]</scope>
    <source>
        <strain evidence="4">CCUG 49560</strain>
    </source>
</reference>
<organism evidence="3 4">
    <name type="scientific">Sphaerisporangium corydalis</name>
    <dbReference type="NCBI Taxonomy" id="1441875"/>
    <lineage>
        <taxon>Bacteria</taxon>
        <taxon>Bacillati</taxon>
        <taxon>Actinomycetota</taxon>
        <taxon>Actinomycetes</taxon>
        <taxon>Streptosporangiales</taxon>
        <taxon>Streptosporangiaceae</taxon>
        <taxon>Sphaerisporangium</taxon>
    </lineage>
</organism>
<comment type="caution">
    <text evidence="3">The sequence shown here is derived from an EMBL/GenBank/DDBJ whole genome shotgun (WGS) entry which is preliminary data.</text>
</comment>